<organism evidence="2">
    <name type="scientific">marine sediment metagenome</name>
    <dbReference type="NCBI Taxonomy" id="412755"/>
    <lineage>
        <taxon>unclassified sequences</taxon>
        <taxon>metagenomes</taxon>
        <taxon>ecological metagenomes</taxon>
    </lineage>
</organism>
<dbReference type="SUPFAM" id="SSF53474">
    <property type="entry name" value="alpha/beta-Hydrolases"/>
    <property type="match status" value="1"/>
</dbReference>
<accession>X1C939</accession>
<dbReference type="Pfam" id="PF02129">
    <property type="entry name" value="Peptidase_S15"/>
    <property type="match status" value="1"/>
</dbReference>
<comment type="caution">
    <text evidence="2">The sequence shown here is derived from an EMBL/GenBank/DDBJ whole genome shotgun (WGS) entry which is preliminary data.</text>
</comment>
<feature type="non-terminal residue" evidence="2">
    <location>
        <position position="123"/>
    </location>
</feature>
<evidence type="ECO:0000313" key="2">
    <source>
        <dbReference type="EMBL" id="GAG80891.1"/>
    </source>
</evidence>
<dbReference type="AlphaFoldDB" id="X1C939"/>
<dbReference type="InterPro" id="IPR000383">
    <property type="entry name" value="Xaa-Pro-like_dom"/>
</dbReference>
<gene>
    <name evidence="2" type="ORF">S01H4_21567</name>
</gene>
<reference evidence="2" key="1">
    <citation type="journal article" date="2014" name="Front. Microbiol.">
        <title>High frequency of phylogenetically diverse reductive dehalogenase-homologous genes in deep subseafloor sedimentary metagenomes.</title>
        <authorList>
            <person name="Kawai M."/>
            <person name="Futagami T."/>
            <person name="Toyoda A."/>
            <person name="Takaki Y."/>
            <person name="Nishi S."/>
            <person name="Hori S."/>
            <person name="Arai W."/>
            <person name="Tsubouchi T."/>
            <person name="Morono Y."/>
            <person name="Uchiyama I."/>
            <person name="Ito T."/>
            <person name="Fujiyama A."/>
            <person name="Inagaki F."/>
            <person name="Takami H."/>
        </authorList>
    </citation>
    <scope>NUCLEOTIDE SEQUENCE</scope>
    <source>
        <strain evidence="2">Expedition CK06-06</strain>
    </source>
</reference>
<dbReference type="GO" id="GO:0016787">
    <property type="term" value="F:hydrolase activity"/>
    <property type="evidence" value="ECO:0007669"/>
    <property type="project" value="InterPro"/>
</dbReference>
<dbReference type="InterPro" id="IPR029058">
    <property type="entry name" value="AB_hydrolase_fold"/>
</dbReference>
<dbReference type="EMBL" id="BART01009782">
    <property type="protein sequence ID" value="GAG80891.1"/>
    <property type="molecule type" value="Genomic_DNA"/>
</dbReference>
<dbReference type="Gene3D" id="3.40.50.1820">
    <property type="entry name" value="alpha/beta hydrolase"/>
    <property type="match status" value="1"/>
</dbReference>
<name>X1C939_9ZZZZ</name>
<sequence>MKMLKNSFLRPFCLTILALLLVSCASGEEETFNIKSNYLKAEHMIPMRDGVNLYTQVYTPLDKSQEYPIMLFRTPYSIGYYQKNSYRQTLGPNNSFAKETFVFVYQDVRGKFKSEGDFTVMRP</sequence>
<feature type="domain" description="Xaa-Pro dipeptidyl-peptidase-like" evidence="1">
    <location>
        <begin position="49"/>
        <end position="121"/>
    </location>
</feature>
<evidence type="ECO:0000259" key="1">
    <source>
        <dbReference type="Pfam" id="PF02129"/>
    </source>
</evidence>
<proteinExistence type="predicted"/>
<dbReference type="PROSITE" id="PS51257">
    <property type="entry name" value="PROKAR_LIPOPROTEIN"/>
    <property type="match status" value="1"/>
</dbReference>
<protein>
    <recommendedName>
        <fullName evidence="1">Xaa-Pro dipeptidyl-peptidase-like domain-containing protein</fullName>
    </recommendedName>
</protein>